<keyword evidence="2" id="KW-0645">Protease</keyword>
<comment type="similarity">
    <text evidence="1 5">Belongs to the peptidase S8 family.</text>
</comment>
<organism evidence="7 8">
    <name type="scientific">Coprococcus intestinihominis</name>
    <dbReference type="NCBI Taxonomy" id="3133154"/>
    <lineage>
        <taxon>Bacteria</taxon>
        <taxon>Bacillati</taxon>
        <taxon>Bacillota</taxon>
        <taxon>Clostridia</taxon>
        <taxon>Lachnospirales</taxon>
        <taxon>Lachnospiraceae</taxon>
        <taxon>Coprococcus</taxon>
    </lineage>
</organism>
<dbReference type="Gene3D" id="3.40.50.200">
    <property type="entry name" value="Peptidase S8/S53 domain"/>
    <property type="match status" value="1"/>
</dbReference>
<keyword evidence="3" id="KW-0378">Hydrolase</keyword>
<keyword evidence="8" id="KW-1185">Reference proteome</keyword>
<dbReference type="PROSITE" id="PS00136">
    <property type="entry name" value="SUBTILASE_ASP"/>
    <property type="match status" value="1"/>
</dbReference>
<gene>
    <name evidence="7" type="ORF">WMO25_14800</name>
</gene>
<dbReference type="InterPro" id="IPR015500">
    <property type="entry name" value="Peptidase_S8_subtilisin-rel"/>
</dbReference>
<proteinExistence type="inferred from homology"/>
<dbReference type="PROSITE" id="PS00137">
    <property type="entry name" value="SUBTILASE_HIS"/>
    <property type="match status" value="1"/>
</dbReference>
<dbReference type="InterPro" id="IPR022398">
    <property type="entry name" value="Peptidase_S8_His-AS"/>
</dbReference>
<protein>
    <submittedName>
        <fullName evidence="7">S8 family serine peptidase</fullName>
    </submittedName>
</protein>
<sequence length="234" mass="25732">MVENYDDISCEDVIYSEDYRDYIKEYFQDFSSIAGTYHPVCIEAIGSRYAVMHLAGDTSMQNILSDYNISMLPALYGLLGTAGLEESGILYFHRSPYLNLRGSGVMIGVIDTGIDYRHQAFTYEDRTTKIYSIWDQTIRDGESPEGFIYGTEYTSEQINRALAAENSLAVVPSQDENGHGTFIAGVAAGRVIESEDFSGGSTGGISVYCQAEAMQAVFEAVLWNGGRCPCISGE</sequence>
<dbReference type="EMBL" id="JBBMEK010000247">
    <property type="protein sequence ID" value="MEQ2366334.1"/>
    <property type="molecule type" value="Genomic_DNA"/>
</dbReference>
<comment type="caution">
    <text evidence="5">Lacks conserved residue(s) required for the propagation of feature annotation.</text>
</comment>
<dbReference type="InterPro" id="IPR000209">
    <property type="entry name" value="Peptidase_S8/S53_dom"/>
</dbReference>
<keyword evidence="4" id="KW-0720">Serine protease</keyword>
<evidence type="ECO:0000256" key="5">
    <source>
        <dbReference type="PROSITE-ProRule" id="PRU01240"/>
    </source>
</evidence>
<evidence type="ECO:0000256" key="4">
    <source>
        <dbReference type="ARBA" id="ARBA00022825"/>
    </source>
</evidence>
<accession>A0ABV1B7E1</accession>
<dbReference type="PRINTS" id="PR00723">
    <property type="entry name" value="SUBTILISIN"/>
</dbReference>
<evidence type="ECO:0000313" key="8">
    <source>
        <dbReference type="Proteomes" id="UP001469749"/>
    </source>
</evidence>
<name>A0ABV1B7E1_9FIRM</name>
<dbReference type="PROSITE" id="PS51892">
    <property type="entry name" value="SUBTILASE"/>
    <property type="match status" value="1"/>
</dbReference>
<dbReference type="SUPFAM" id="SSF52743">
    <property type="entry name" value="Subtilisin-like"/>
    <property type="match status" value="1"/>
</dbReference>
<dbReference type="Pfam" id="PF00082">
    <property type="entry name" value="Peptidase_S8"/>
    <property type="match status" value="1"/>
</dbReference>
<evidence type="ECO:0000313" key="7">
    <source>
        <dbReference type="EMBL" id="MEQ2366334.1"/>
    </source>
</evidence>
<dbReference type="InterPro" id="IPR036852">
    <property type="entry name" value="Peptidase_S8/S53_dom_sf"/>
</dbReference>
<dbReference type="Proteomes" id="UP001469749">
    <property type="component" value="Unassembled WGS sequence"/>
</dbReference>
<evidence type="ECO:0000256" key="3">
    <source>
        <dbReference type="ARBA" id="ARBA00022801"/>
    </source>
</evidence>
<evidence type="ECO:0000259" key="6">
    <source>
        <dbReference type="Pfam" id="PF00082"/>
    </source>
</evidence>
<dbReference type="InterPro" id="IPR023827">
    <property type="entry name" value="Peptidase_S8_Asp-AS"/>
</dbReference>
<feature type="domain" description="Peptidase S8/S53" evidence="6">
    <location>
        <begin position="102"/>
        <end position="194"/>
    </location>
</feature>
<reference evidence="7 8" key="1">
    <citation type="submission" date="2024-03" db="EMBL/GenBank/DDBJ databases">
        <title>Human intestinal bacterial collection.</title>
        <authorList>
            <person name="Pauvert C."/>
            <person name="Hitch T.C.A."/>
            <person name="Clavel T."/>
        </authorList>
    </citation>
    <scope>NUCLEOTIDE SEQUENCE [LARGE SCALE GENOMIC DNA]</scope>
    <source>
        <strain evidence="7 8">CLA-AA-H190</strain>
    </source>
</reference>
<evidence type="ECO:0000256" key="2">
    <source>
        <dbReference type="ARBA" id="ARBA00022670"/>
    </source>
</evidence>
<dbReference type="RefSeq" id="WP_349085945.1">
    <property type="nucleotide sequence ID" value="NZ_JBBMEK010000247.1"/>
</dbReference>
<evidence type="ECO:0000256" key="1">
    <source>
        <dbReference type="ARBA" id="ARBA00011073"/>
    </source>
</evidence>
<comment type="caution">
    <text evidence="7">The sequence shown here is derived from an EMBL/GenBank/DDBJ whole genome shotgun (WGS) entry which is preliminary data.</text>
</comment>